<gene>
    <name evidence="1" type="ORF">NCTC8179_06987</name>
</gene>
<accession>A0A377HH38</accession>
<dbReference type="AlphaFoldDB" id="A0A377HH38"/>
<reference evidence="1 2" key="1">
    <citation type="submission" date="2018-06" db="EMBL/GenBank/DDBJ databases">
        <authorList>
            <consortium name="Pathogen Informatics"/>
            <person name="Doyle S."/>
        </authorList>
    </citation>
    <scope>NUCLEOTIDE SEQUENCE [LARGE SCALE GENOMIC DNA]</scope>
    <source>
        <strain evidence="1 2">NCTC8179</strain>
    </source>
</reference>
<organism evidence="1 2">
    <name type="scientific">Escherichia coli</name>
    <dbReference type="NCBI Taxonomy" id="562"/>
    <lineage>
        <taxon>Bacteria</taxon>
        <taxon>Pseudomonadati</taxon>
        <taxon>Pseudomonadota</taxon>
        <taxon>Gammaproteobacteria</taxon>
        <taxon>Enterobacterales</taxon>
        <taxon>Enterobacteriaceae</taxon>
        <taxon>Escherichia</taxon>
    </lineage>
</organism>
<sequence length="81" mass="8880">MVARCAAIHDANNTAITVYNVFTGNRLWAALTSNVKINGISRKGATNSTVDLLLTELPEQPSLMAVDWPPESPDNQYHLNK</sequence>
<dbReference type="EMBL" id="UGEB01000002">
    <property type="protein sequence ID" value="STO41380.1"/>
    <property type="molecule type" value="Genomic_DNA"/>
</dbReference>
<evidence type="ECO:0000313" key="1">
    <source>
        <dbReference type="EMBL" id="STO41380.1"/>
    </source>
</evidence>
<proteinExistence type="predicted"/>
<evidence type="ECO:0000313" key="2">
    <source>
        <dbReference type="Proteomes" id="UP000255543"/>
    </source>
</evidence>
<protein>
    <submittedName>
        <fullName evidence="1">Putative phage related protein</fullName>
    </submittedName>
</protein>
<name>A0A377HH38_ECOLX</name>
<dbReference type="Proteomes" id="UP000255543">
    <property type="component" value="Unassembled WGS sequence"/>
</dbReference>